<feature type="transmembrane region" description="Helical" evidence="10">
    <location>
        <begin position="477"/>
        <end position="496"/>
    </location>
</feature>
<organism evidence="13 14">
    <name type="scientific">Varroa destructor</name>
    <name type="common">Honeybee mite</name>
    <dbReference type="NCBI Taxonomy" id="109461"/>
    <lineage>
        <taxon>Eukaryota</taxon>
        <taxon>Metazoa</taxon>
        <taxon>Ecdysozoa</taxon>
        <taxon>Arthropoda</taxon>
        <taxon>Chelicerata</taxon>
        <taxon>Arachnida</taxon>
        <taxon>Acari</taxon>
        <taxon>Parasitiformes</taxon>
        <taxon>Mesostigmata</taxon>
        <taxon>Gamasina</taxon>
        <taxon>Dermanyssoidea</taxon>
        <taxon>Varroidae</taxon>
        <taxon>Varroa</taxon>
    </lineage>
</organism>
<evidence type="ECO:0000259" key="12">
    <source>
        <dbReference type="PROSITE" id="PS50261"/>
    </source>
</evidence>
<dbReference type="Gene3D" id="4.10.1240.10">
    <property type="entry name" value="GPCR, family 2, extracellular hormone receptor domain"/>
    <property type="match status" value="1"/>
</dbReference>
<comment type="subcellular location">
    <subcellularLocation>
        <location evidence="1">Cell membrane</location>
        <topology evidence="1">Multi-pass membrane protein</topology>
    </subcellularLocation>
</comment>
<dbReference type="GO" id="GO:0005886">
    <property type="term" value="C:plasma membrane"/>
    <property type="evidence" value="ECO:0007669"/>
    <property type="project" value="UniProtKB-SubCell"/>
</dbReference>
<dbReference type="RefSeq" id="XP_022656483.1">
    <property type="nucleotide sequence ID" value="XM_022800748.1"/>
</dbReference>
<dbReference type="Gene3D" id="1.20.1070.10">
    <property type="entry name" value="Rhodopsin 7-helix transmembrane proteins"/>
    <property type="match status" value="1"/>
</dbReference>
<evidence type="ECO:0000256" key="6">
    <source>
        <dbReference type="ARBA" id="ARBA00023040"/>
    </source>
</evidence>
<evidence type="ECO:0000256" key="2">
    <source>
        <dbReference type="ARBA" id="ARBA00005314"/>
    </source>
</evidence>
<dbReference type="Proteomes" id="UP000594260">
    <property type="component" value="Unplaced"/>
</dbReference>
<feature type="domain" description="G-protein coupled receptors family 2 profile 2" evidence="12">
    <location>
        <begin position="274"/>
        <end position="529"/>
    </location>
</feature>
<evidence type="ECO:0000259" key="11">
    <source>
        <dbReference type="PROSITE" id="PS50227"/>
    </source>
</evidence>
<dbReference type="InterPro" id="IPR036445">
    <property type="entry name" value="GPCR_2_extracell_dom_sf"/>
</dbReference>
<feature type="transmembrane region" description="Helical" evidence="10">
    <location>
        <begin position="516"/>
        <end position="536"/>
    </location>
</feature>
<dbReference type="GO" id="GO:0008528">
    <property type="term" value="F:G protein-coupled peptide receptor activity"/>
    <property type="evidence" value="ECO:0007669"/>
    <property type="project" value="TreeGrafter"/>
</dbReference>
<dbReference type="OrthoDB" id="16753at2759"/>
<dbReference type="AlphaFoldDB" id="A0A7M7M809"/>
<feature type="transmembrane region" description="Helical" evidence="10">
    <location>
        <begin position="435"/>
        <end position="457"/>
    </location>
</feature>
<evidence type="ECO:0000256" key="10">
    <source>
        <dbReference type="SAM" id="Phobius"/>
    </source>
</evidence>
<evidence type="ECO:0000256" key="1">
    <source>
        <dbReference type="ARBA" id="ARBA00004651"/>
    </source>
</evidence>
<keyword evidence="9" id="KW-0807">Transducer</keyword>
<evidence type="ECO:0000256" key="5">
    <source>
        <dbReference type="ARBA" id="ARBA00022989"/>
    </source>
</evidence>
<keyword evidence="6" id="KW-0297">G-protein coupled receptor</keyword>
<dbReference type="InterPro" id="IPR050332">
    <property type="entry name" value="GPCR_2"/>
</dbReference>
<sequence length="597" mass="67653">MDTVNCTRDRIVSSRRRRVRSSGLPFIKFGTTFFFLNLALFSVELTIVEAVLSSNITGTCRLETGARLPIDDFIKVTAARCYRYMHEKSFVPDTRLTFCGDRLCDGACQNSTLCYEHRGIEAVKSSNESGLVYNTFAQSFNALKWEGCAQEAQKCCLEQLATSMANNLECSSKALKSCPCRSITAFCLASGGKGSSKDGLFCPATWDGWSCWKDTANGTTVSQFCHDHVYQLTKKSFCEKKSHKTCEADGFWQKRQGREYTVYNCGTAEHRHLEVYLSIYLHSLSAVLLLPTLVIFSLYKQLRVIRILLHKNVCISLLLHGLATITKDYIFTMSRVSKTNPIPLDPAATLWLCRSLTLIIKYLRMCQYAWMFCEGFYLHKILVTAFKEQKSMLPFYAFGWVMPAFFLIIYGSMVYRGKNTSDCEVTGGWLEWAHMAPSLLCLVCNFFFLTNIMRVLVSKLRSSHGQEPIQFRKAARAVMILFPLFGMHFLLGLYRVPDYCGGLTLYAYYSKASDGLQGTFVAFLFCYLNGEVHHLLKRSYGRYVLRRGINSGRGVRLTARMSFSTHVSSVAETNVRCCDVTKPLTQPNPHKINDTNC</sequence>
<dbReference type="InterPro" id="IPR000832">
    <property type="entry name" value="GPCR_2_secretin-like"/>
</dbReference>
<evidence type="ECO:0000313" key="13">
    <source>
        <dbReference type="EnsemblMetazoa" id="XP_022656483"/>
    </source>
</evidence>
<feature type="transmembrane region" description="Helical" evidence="10">
    <location>
        <begin position="279"/>
        <end position="299"/>
    </location>
</feature>
<evidence type="ECO:0000256" key="3">
    <source>
        <dbReference type="ARBA" id="ARBA00022475"/>
    </source>
</evidence>
<evidence type="ECO:0000256" key="9">
    <source>
        <dbReference type="ARBA" id="ARBA00023224"/>
    </source>
</evidence>
<evidence type="ECO:0000313" key="14">
    <source>
        <dbReference type="Proteomes" id="UP000594260"/>
    </source>
</evidence>
<proteinExistence type="inferred from homology"/>
<dbReference type="GO" id="GO:0007166">
    <property type="term" value="P:cell surface receptor signaling pathway"/>
    <property type="evidence" value="ECO:0007669"/>
    <property type="project" value="InterPro"/>
</dbReference>
<keyword evidence="5 10" id="KW-1133">Transmembrane helix</keyword>
<dbReference type="InterPro" id="IPR001879">
    <property type="entry name" value="GPCR_2_extracellular_dom"/>
</dbReference>
<dbReference type="GeneID" id="111248418"/>
<dbReference type="CDD" id="cd15041">
    <property type="entry name" value="7tmB1_hormone_R"/>
    <property type="match status" value="1"/>
</dbReference>
<dbReference type="PANTHER" id="PTHR45620">
    <property type="entry name" value="PDF RECEPTOR-LIKE PROTEIN-RELATED"/>
    <property type="match status" value="1"/>
</dbReference>
<dbReference type="Pfam" id="PF00002">
    <property type="entry name" value="7tm_2"/>
    <property type="match status" value="1"/>
</dbReference>
<dbReference type="OMA" id="HANEPAH"/>
<dbReference type="PRINTS" id="PR00249">
    <property type="entry name" value="GPCRSECRETIN"/>
</dbReference>
<keyword evidence="14" id="KW-1185">Reference proteome</keyword>
<reference evidence="13" key="1">
    <citation type="submission" date="2021-01" db="UniProtKB">
        <authorList>
            <consortium name="EnsemblMetazoa"/>
        </authorList>
    </citation>
    <scope>IDENTIFICATION</scope>
</reference>
<keyword evidence="4 10" id="KW-0812">Transmembrane</keyword>
<dbReference type="InterPro" id="IPR017981">
    <property type="entry name" value="GPCR_2-like_7TM"/>
</dbReference>
<keyword evidence="3" id="KW-1003">Cell membrane</keyword>
<protein>
    <submittedName>
        <fullName evidence="13">Uncharacterized protein</fullName>
    </submittedName>
</protein>
<dbReference type="Pfam" id="PF02793">
    <property type="entry name" value="HRM"/>
    <property type="match status" value="1"/>
</dbReference>
<dbReference type="SMART" id="SM00008">
    <property type="entry name" value="HormR"/>
    <property type="match status" value="1"/>
</dbReference>
<evidence type="ECO:0000256" key="8">
    <source>
        <dbReference type="ARBA" id="ARBA00023170"/>
    </source>
</evidence>
<keyword evidence="8" id="KW-0675">Receptor</keyword>
<feature type="domain" description="G-protein coupled receptors family 2 profile 1" evidence="11">
    <location>
        <begin position="169"/>
        <end position="269"/>
    </location>
</feature>
<dbReference type="KEGG" id="vde:111248418"/>
<dbReference type="PROSITE" id="PS50261">
    <property type="entry name" value="G_PROTEIN_RECEP_F2_4"/>
    <property type="match status" value="1"/>
</dbReference>
<name>A0A7M7M809_VARDE</name>
<dbReference type="GO" id="GO:0007188">
    <property type="term" value="P:adenylate cyclase-modulating G protein-coupled receptor signaling pathway"/>
    <property type="evidence" value="ECO:0007669"/>
    <property type="project" value="TreeGrafter"/>
</dbReference>
<dbReference type="PANTHER" id="PTHR45620:SF42">
    <property type="entry name" value="G-PROTEIN COUPLED RECEPTOR SEB-2"/>
    <property type="match status" value="1"/>
</dbReference>
<keyword evidence="7 10" id="KW-0472">Membrane</keyword>
<dbReference type="InParanoid" id="A0A7M7M809"/>
<dbReference type="SUPFAM" id="SSF111418">
    <property type="entry name" value="Hormone receptor domain"/>
    <property type="match status" value="1"/>
</dbReference>
<dbReference type="EnsemblMetazoa" id="XM_022800748">
    <property type="protein sequence ID" value="XP_022656483"/>
    <property type="gene ID" value="LOC111248418"/>
</dbReference>
<evidence type="ECO:0000256" key="4">
    <source>
        <dbReference type="ARBA" id="ARBA00022692"/>
    </source>
</evidence>
<comment type="similarity">
    <text evidence="2">Belongs to the G-protein coupled receptor 2 family.</text>
</comment>
<evidence type="ECO:0000256" key="7">
    <source>
        <dbReference type="ARBA" id="ARBA00023136"/>
    </source>
</evidence>
<dbReference type="PROSITE" id="PS50227">
    <property type="entry name" value="G_PROTEIN_RECEP_F2_3"/>
    <property type="match status" value="1"/>
</dbReference>
<accession>A0A7M7M809</accession>
<feature type="transmembrane region" description="Helical" evidence="10">
    <location>
        <begin position="395"/>
        <end position="415"/>
    </location>
</feature>
<feature type="transmembrane region" description="Helical" evidence="10">
    <location>
        <begin position="23"/>
        <end position="43"/>
    </location>
</feature>